<dbReference type="RefSeq" id="XP_009174059.1">
    <property type="nucleotide sequence ID" value="XM_009175795.1"/>
</dbReference>
<gene>
    <name evidence="2" type="ORF">T265_14920</name>
</gene>
<feature type="non-terminal residue" evidence="2">
    <location>
        <position position="1"/>
    </location>
</feature>
<sequence length="285" mass="32845">EEQVAFIKETTHKVAENPSTAHDRFRPSWDSSGRRSPRVSVNLMFYLNPNWTVFEKYTHLQINLVFTRHSTESLVVSSRSLGALFGCWSVRRALQLDCKRFITNRGDIVSAGLSGADEWCTDDVNSIGDETHAIQLPSSANRPTTNPRPGNRTQSAHTDSRARREQVVSQAIQIHGQLWNTCSSQTAEKTRSHRPNFHQGTLTYDKFPFDLPLFYRCCNSLLKLLTRLLNTLRQPTTGFALLWTHQAQSPSFHRQPYFLIEHRQLDNLQYVWNHYPSEAQDEFRA</sequence>
<dbReference type="Proteomes" id="UP000054324">
    <property type="component" value="Unassembled WGS sequence"/>
</dbReference>
<feature type="non-terminal residue" evidence="2">
    <location>
        <position position="285"/>
    </location>
</feature>
<dbReference type="AlphaFoldDB" id="A0A074Z9H2"/>
<reference evidence="2 3" key="1">
    <citation type="submission" date="2013-11" db="EMBL/GenBank/DDBJ databases">
        <title>Opisthorchis viverrini - life in the bile duct.</title>
        <authorList>
            <person name="Young N.D."/>
            <person name="Nagarajan N."/>
            <person name="Lin S.J."/>
            <person name="Korhonen P.K."/>
            <person name="Jex A.R."/>
            <person name="Hall R.S."/>
            <person name="Safavi-Hemami H."/>
            <person name="Kaewkong W."/>
            <person name="Bertrand D."/>
            <person name="Gao S."/>
            <person name="Seet Q."/>
            <person name="Wongkham S."/>
            <person name="Teh B.T."/>
            <person name="Wongkham C."/>
            <person name="Intapan P.M."/>
            <person name="Maleewong W."/>
            <person name="Yang X."/>
            <person name="Hu M."/>
            <person name="Wang Z."/>
            <person name="Hofmann A."/>
            <person name="Sternberg P.W."/>
            <person name="Tan P."/>
            <person name="Wang J."/>
            <person name="Gasser R.B."/>
        </authorList>
    </citation>
    <scope>NUCLEOTIDE SEQUENCE [LARGE SCALE GENOMIC DNA]</scope>
</reference>
<evidence type="ECO:0000313" key="3">
    <source>
        <dbReference type="Proteomes" id="UP000054324"/>
    </source>
</evidence>
<dbReference type="OrthoDB" id="432281at2759"/>
<proteinExistence type="predicted"/>
<accession>A0A074Z9H2</accession>
<dbReference type="EMBL" id="KL596912">
    <property type="protein sequence ID" value="KER22202.1"/>
    <property type="molecule type" value="Genomic_DNA"/>
</dbReference>
<dbReference type="KEGG" id="ovi:T265_14920"/>
<dbReference type="CTD" id="20329086"/>
<feature type="region of interest" description="Disordered" evidence="1">
    <location>
        <begin position="132"/>
        <end position="162"/>
    </location>
</feature>
<evidence type="ECO:0000256" key="1">
    <source>
        <dbReference type="SAM" id="MobiDB-lite"/>
    </source>
</evidence>
<dbReference type="GeneID" id="20329086"/>
<evidence type="ECO:0000313" key="2">
    <source>
        <dbReference type="EMBL" id="KER22202.1"/>
    </source>
</evidence>
<protein>
    <submittedName>
        <fullName evidence="2">Uncharacterized protein</fullName>
    </submittedName>
</protein>
<keyword evidence="3" id="KW-1185">Reference proteome</keyword>
<organism evidence="2 3">
    <name type="scientific">Opisthorchis viverrini</name>
    <name type="common">Southeast Asian liver fluke</name>
    <dbReference type="NCBI Taxonomy" id="6198"/>
    <lineage>
        <taxon>Eukaryota</taxon>
        <taxon>Metazoa</taxon>
        <taxon>Spiralia</taxon>
        <taxon>Lophotrochozoa</taxon>
        <taxon>Platyhelminthes</taxon>
        <taxon>Trematoda</taxon>
        <taxon>Digenea</taxon>
        <taxon>Opisthorchiida</taxon>
        <taxon>Opisthorchiata</taxon>
        <taxon>Opisthorchiidae</taxon>
        <taxon>Opisthorchis</taxon>
    </lineage>
</organism>
<feature type="compositionally biased region" description="Polar residues" evidence="1">
    <location>
        <begin position="136"/>
        <end position="157"/>
    </location>
</feature>
<name>A0A074Z9H2_OPIVI</name>
<dbReference type="STRING" id="6198.A0A074Z9H2"/>